<reference evidence="3 4" key="1">
    <citation type="submission" date="2016-02" db="EMBL/GenBank/DDBJ databases">
        <title>Genome analysis of coral dinoflagellate symbionts highlights evolutionary adaptations to a symbiotic lifestyle.</title>
        <authorList>
            <person name="Aranda M."/>
            <person name="Li Y."/>
            <person name="Liew Y.J."/>
            <person name="Baumgarten S."/>
            <person name="Simakov O."/>
            <person name="Wilson M."/>
            <person name="Piel J."/>
            <person name="Ashoor H."/>
            <person name="Bougouffa S."/>
            <person name="Bajic V.B."/>
            <person name="Ryu T."/>
            <person name="Ravasi T."/>
            <person name="Bayer T."/>
            <person name="Micklem G."/>
            <person name="Kim H."/>
            <person name="Bhak J."/>
            <person name="Lajeunesse T.C."/>
            <person name="Voolstra C.R."/>
        </authorList>
    </citation>
    <scope>NUCLEOTIDE SEQUENCE [LARGE SCALE GENOMIC DNA]</scope>
    <source>
        <strain evidence="3 4">CCMP2467</strain>
    </source>
</reference>
<protein>
    <recommendedName>
        <fullName evidence="5">JmjC domain-containing protein</fullName>
    </recommendedName>
</protein>
<evidence type="ECO:0000313" key="4">
    <source>
        <dbReference type="Proteomes" id="UP000186817"/>
    </source>
</evidence>
<gene>
    <name evidence="3" type="ORF">AK812_SmicGene18472</name>
</gene>
<feature type="region of interest" description="Disordered" evidence="2">
    <location>
        <begin position="91"/>
        <end position="110"/>
    </location>
</feature>
<name>A0A1Q9DV68_SYMMI</name>
<feature type="compositionally biased region" description="Basic and acidic residues" evidence="2">
    <location>
        <begin position="1157"/>
        <end position="1172"/>
    </location>
</feature>
<keyword evidence="1" id="KW-0175">Coiled coil</keyword>
<feature type="region of interest" description="Disordered" evidence="2">
    <location>
        <begin position="1149"/>
        <end position="1173"/>
    </location>
</feature>
<comment type="caution">
    <text evidence="3">The sequence shown here is derived from an EMBL/GenBank/DDBJ whole genome shotgun (WGS) entry which is preliminary data.</text>
</comment>
<sequence>MLNEPSRATVDMVDAEDETTCPDGSFNFADLVSQSSKSSPSQLKRKVPSRLPANGSRPRSSVRAAESSNQFVIQADACAGFNLASVAVAPQEMKEEQPTKQTTAKRANKTRLQQGSAEVCGTACWSTEVPSSLPSVFGWNAHFADRIRSAGLVHDSCPSSAELEGFFEFAGAGAAETAALALSAPSLSQRMNITIRCQSDWSPMKRQALSQNCSTSCIFGDIMNLVDDQVFNDETDLVEVTTQAGWKVTCGPDGASFEQAAHELLYSRMTPDEIIEAVLRPTTVLHTDDYSRFGNRLKENGETLKPLMVLIKMVRSHQMYKPLADVATAARVEDLKLTCEDFMLASAKLVQRSKLESLSASKDAVACKKTAKYLGPVQGRVRPNFGAHVKGAVAARCTWCGESHCLGECIANGQKWKCKGCYSTERWLQSSYKSTNRSHQWTSMSMDERRQEILKNRSSHGQRGTKRQFVAREEANVVDSVGSRASTPYLNEVQFKRLGTKRWAWSAATAEAKWREALNDARLTKSKDEEGWITVAKYSAASLESGRTLNHSRGLVKTDDIQNVGQLNSDTGLFNLSDLPSLPGLQNMQAKSGMAKKRAKKMKADNGSNPPPLQDDNVGKAQNNLKVKNVWSTMPKVASAVAVAEQTLDKLTASFVDVCAFSPVLLKESEECTDKDFLERFEEDIADAEGRLSPTAEHVKQRVVSHGSDDVPQKKEIVKYSQCHKSLMQACTKLQQSLVKQSASVQNKRARDKKAEVRKLANEKKLEAQRCAALEDEQQGIRGLPCFEHVPDLESAPAESSKPHLDLDGVDSIDISGEEFSCCTVAAPDSQGVFLPLVEIQKAAQEATADEESEAASASASKAAAKQTWHKLDFEEWDQWLDARVSNGSAAVLLDKMNWATKKYLMLPEHRCKALDNALSATVHLCPSESLYIGLTPMGWPHLQLQLQGRRYVFAVPVNDLSKLYSEQQNKQPGDLVELCNFLRGLSKDEIQQANGDWCVLQPNMAVFIPAGWAFVAGDTNGSASVHMPFATANHLLAMSPEKMQEAMRLTSETAAMRALNKSLRDGMLLRDRIAGAAGLQQPLPLQPLQAGDSAPKVRDIKERKSEPETPKSDRNKVPAGLEELAPTAAEDMDEQNMLDEIDAPDADMAAASAETQKSKDVELGGEAEHGSSEAAIATASTIGDMPKDPAEEDTEMKEAIGRMWLSWLSFTVRGKRWHNSTAQLYISRVHGGGRQFQNRLKKNMQRLVSRRKQMQWNAPLLLRRLAVLKPAHQLSENGQLMLHSATAMSCIMAALETPGQGEIGKASAAATNVKSEGHAEDTSALIEAAHVFGDGEVIDLMSDAEVIDDDDDEKDAEDNLRASTSIPPIPDPGQGGVAEATRQSAVFCF</sequence>
<accession>A0A1Q9DV68</accession>
<evidence type="ECO:0000256" key="2">
    <source>
        <dbReference type="SAM" id="MobiDB-lite"/>
    </source>
</evidence>
<dbReference type="Proteomes" id="UP000186817">
    <property type="component" value="Unassembled WGS sequence"/>
</dbReference>
<feature type="coiled-coil region" evidence="1">
    <location>
        <begin position="747"/>
        <end position="777"/>
    </location>
</feature>
<feature type="compositionally biased region" description="Polar residues" evidence="2">
    <location>
        <begin position="99"/>
        <end position="110"/>
    </location>
</feature>
<evidence type="ECO:0000256" key="1">
    <source>
        <dbReference type="SAM" id="Coils"/>
    </source>
</evidence>
<keyword evidence="4" id="KW-1185">Reference proteome</keyword>
<feature type="compositionally biased region" description="Basic and acidic residues" evidence="2">
    <location>
        <begin position="1096"/>
        <end position="1117"/>
    </location>
</feature>
<feature type="region of interest" description="Disordered" evidence="2">
    <location>
        <begin position="1"/>
        <end position="63"/>
    </location>
</feature>
<dbReference type="EMBL" id="LSRX01000377">
    <property type="protein sequence ID" value="OLP99018.1"/>
    <property type="molecule type" value="Genomic_DNA"/>
</dbReference>
<feature type="region of interest" description="Disordered" evidence="2">
    <location>
        <begin position="585"/>
        <end position="619"/>
    </location>
</feature>
<evidence type="ECO:0000313" key="3">
    <source>
        <dbReference type="EMBL" id="OLP99018.1"/>
    </source>
</evidence>
<organism evidence="3 4">
    <name type="scientific">Symbiodinium microadriaticum</name>
    <name type="common">Dinoflagellate</name>
    <name type="synonym">Zooxanthella microadriatica</name>
    <dbReference type="NCBI Taxonomy" id="2951"/>
    <lineage>
        <taxon>Eukaryota</taxon>
        <taxon>Sar</taxon>
        <taxon>Alveolata</taxon>
        <taxon>Dinophyceae</taxon>
        <taxon>Suessiales</taxon>
        <taxon>Symbiodiniaceae</taxon>
        <taxon>Symbiodinium</taxon>
    </lineage>
</organism>
<feature type="region of interest" description="Disordered" evidence="2">
    <location>
        <begin position="1351"/>
        <end position="1381"/>
    </location>
</feature>
<feature type="region of interest" description="Disordered" evidence="2">
    <location>
        <begin position="1085"/>
        <end position="1120"/>
    </location>
</feature>
<feature type="compositionally biased region" description="Low complexity" evidence="2">
    <location>
        <begin position="33"/>
        <end position="42"/>
    </location>
</feature>
<dbReference type="OrthoDB" id="422556at2759"/>
<evidence type="ECO:0008006" key="5">
    <source>
        <dbReference type="Google" id="ProtNLM"/>
    </source>
</evidence>
<proteinExistence type="predicted"/>